<evidence type="ECO:0000313" key="1">
    <source>
        <dbReference type="EMBL" id="AJD82757.1"/>
    </source>
</evidence>
<keyword evidence="2" id="KW-1185">Reference proteome</keyword>
<evidence type="ECO:0008006" key="3">
    <source>
        <dbReference type="Google" id="ProtNLM"/>
    </source>
</evidence>
<reference evidence="1 2" key="1">
    <citation type="submission" date="2014-12" db="EMBL/GenBank/DDBJ databases">
        <authorList>
            <person name="Magill D.J."/>
            <person name="Shaburova O.V."/>
            <person name="Chesnokova E.N."/>
            <person name="Pleteneva E.A."/>
            <person name="Krylov V.N."/>
            <person name="Kulakov L.A."/>
        </authorList>
    </citation>
    <scope>NUCLEOTIDE SEQUENCE [LARGE SCALE GENOMIC DNA]</scope>
</reference>
<accession>A0A0B4ZZ91</accession>
<evidence type="ECO:0000313" key="2">
    <source>
        <dbReference type="Proteomes" id="UP000031719"/>
    </source>
</evidence>
<dbReference type="OrthoDB" id="24746at10239"/>
<dbReference type="EMBL" id="KP233880">
    <property type="protein sequence ID" value="AJD82757.1"/>
    <property type="molecule type" value="Genomic_DNA"/>
</dbReference>
<protein>
    <recommendedName>
        <fullName evidence="3">DUF5132 domain-containing protein</fullName>
    </recommendedName>
</protein>
<dbReference type="RefSeq" id="YP_009210847.1">
    <property type="nucleotide sequence ID" value="NC_028933.1"/>
</dbReference>
<dbReference type="KEGG" id="vg:26637290"/>
<dbReference type="GeneID" id="26637290"/>
<proteinExistence type="predicted"/>
<dbReference type="Proteomes" id="UP000031719">
    <property type="component" value="Segment"/>
</dbReference>
<name>A0A0B4ZZ91_9CAUD</name>
<sequence length="119" mass="13457">MVSLSRFICTPWMKSGRCSGDRNWNGQSWNSRMKRMPLTSLALDWRSRISNVKEHPMPIFLKTLAINLLATLFPTKVIAKSIVTGAKALAEKTNSKVDDEFVKVLEDNLKEKSEDATTN</sequence>
<organism evidence="1 2">
    <name type="scientific">Pseudomonas phage PhiCHU</name>
    <dbReference type="NCBI Taxonomy" id="1589273"/>
    <lineage>
        <taxon>Viruses</taxon>
        <taxon>Duplodnaviria</taxon>
        <taxon>Heunggongvirae</taxon>
        <taxon>Uroviricota</taxon>
        <taxon>Caudoviricetes</taxon>
        <taxon>Bruynoghevirus</taxon>
        <taxon>Bruynoghevirus CHU</taxon>
    </lineage>
</organism>
<gene>
    <name evidence="1" type="ORF">PhiCHU_64</name>
</gene>